<dbReference type="Pfam" id="PF24546">
    <property type="entry name" value="Ig_TPPC8_3rd"/>
    <property type="match status" value="1"/>
</dbReference>
<dbReference type="InterPro" id="IPR057651">
    <property type="entry name" value="Ig_TPPC8_C"/>
</dbReference>
<dbReference type="Pfam" id="PF24542">
    <property type="entry name" value="Ig_TPPC8_C"/>
    <property type="match status" value="1"/>
</dbReference>
<dbReference type="InterPro" id="IPR024420">
    <property type="entry name" value="TRAPP_III_complex_Trs85"/>
</dbReference>
<dbReference type="Pfam" id="PF12739">
    <property type="entry name" value="TRAPPC-Trs85"/>
    <property type="match status" value="1"/>
</dbReference>
<evidence type="ECO:0000313" key="7">
    <source>
        <dbReference type="Proteomes" id="UP000594262"/>
    </source>
</evidence>
<dbReference type="OrthoDB" id="6020127at2759"/>
<dbReference type="PANTHER" id="PTHR12975:SF6">
    <property type="entry name" value="TRAFFICKING PROTEIN PARTICLE COMPLEX SUBUNIT 8"/>
    <property type="match status" value="1"/>
</dbReference>
<feature type="domain" description="TPPC8 first Ig-like" evidence="4">
    <location>
        <begin position="772"/>
        <end position="997"/>
    </location>
</feature>
<evidence type="ECO:0000259" key="4">
    <source>
        <dbReference type="Pfam" id="PF24545"/>
    </source>
</evidence>
<feature type="region of interest" description="Disordered" evidence="1">
    <location>
        <begin position="300"/>
        <end position="322"/>
    </location>
</feature>
<evidence type="ECO:0000259" key="5">
    <source>
        <dbReference type="Pfam" id="PF24546"/>
    </source>
</evidence>
<sequence>MARCAQTPQEFINSVFPAVVGALASEDAEAICQKNNLSFVELVRPFCQLDSDAQIRDPVNPSVIVPVKKWKIRVIDIQSSRPPPALINKILGEVVSKSVSQVDLRSGLTIEEQSSARTPWFEAYRDCFFQLVQPLEHEFMRDYLACILVVSTKHPDPMHAFAALSARQNSIQNSAERQKASYHFFDQSTFKYYVLLHDVSEGDDSKAEKTFLSMKSVYGNHTCFLLQINSRKKMLPTATNATTSEPWSAYAYPFDDGTLNMEETDFDDTKDIPGPVVNQKDMDQKEQKILSELESIDKEIAERPEAPQRSLSFNDPLTSTHYDTLDEDETISDPLSSAAAEAQQQGKEKPQHSQVTPKLSQRSQKIEEYKRSLRQFSYNMVTSCTQPIRRMERGQCMTLVDQDKIKAFVYEFAVRGLLPHIEKLMRNLSEQILNRRGLHKSLFNVTKKWFGGNKTQGGTIGSSSSSANYQRDSVELQHRRLGDLSFLVQHYDLAYNSYHSAKREFNNDHAWLYFAGSLEMAAISAFLTPNNKNYPVHYFEACISTYLNTCRLPEYAARACLLSTETFKSRNRNLDAANEFIKLTNEDPDLRSALLLEQAAHCYLNNKPPMVRKYAFHMILAGHRYSKSAQRKHTLRCYINALQIYEDKGWHLAEDHVNFVIGRQSFNLGNLDDAHIALKCLLLYESQQPPSQQASHLREFLAVFKQYLETKKNNSKKFQLPELPLPNIKAQLTRCLTCYKGPITPPTPATNSPSINKRTRTVHAGNYTFQKNYSKEYTERWSQIEQKIVQHVTGGLPYPFKPFTPCLSSSTENKNPATVACKESFAFEIVFRNPLKIPLNLLNLTLLWQFTPDKTNDEEPEPFDNKENDCPETIEAETIQNFFLKPLEEKPACLRVCIKQPGQIQILGVKYTLSSVGVTSSLEETSKQELDEHQQAALNTVGVYGIQMMSIQGARLNNTKQQKAMKTYDIDKRLELQIVPSLPFLDVTMSNLPVTLLCGETQTSQFTFKNTGQTPMKNLHLICSCPQSFAFGSRKSDGDNNKQPSKYPVAEKGDSAQPSKMNIANLNNTFNGVLKIPVANDALQPGEEVMLDVAVYGALSPGVHEIYFLFYYEPLETVKKVPYRLLQQMIRIQTLSTLSITTSMQKSFAKETKTSSDTSTTQDHLFTMNIENRAQGSSTLRCVEFSLKQITCYSKLWNPKTLVKLPKESFFLRPGETCSLHLKASACQLDKDNDQIVVSQINLDDQDVEMSDQAMDLFLQSSYNKDAIDNSFAMILHWETFYIDESFSRNVIRGQSYVVCTQPISHWIKQQLLINNTEKELVAKQDPSTRIKQVSNSLILSPVDGINLSYHYNALYTHDFSQSSLCKIPVTITCCNMTSQDVKIELEAMDANEQFSDSGITTEPNSLCQILWSGRRKQTLSVPPNSSMSVILDLMTSIGLFEIQHLNAWLIKTNENGEDYMKKKY</sequence>
<feature type="region of interest" description="Disordered" evidence="1">
    <location>
        <begin position="1033"/>
        <end position="1057"/>
    </location>
</feature>
<proteinExistence type="predicted"/>
<reference evidence="6" key="1">
    <citation type="submission" date="2021-01" db="UniProtKB">
        <authorList>
            <consortium name="EnsemblMetazoa"/>
        </authorList>
    </citation>
    <scope>IDENTIFICATION</scope>
</reference>
<feature type="region of interest" description="Disordered" evidence="1">
    <location>
        <begin position="261"/>
        <end position="285"/>
    </location>
</feature>
<feature type="domain" description="TPPC8 third Ig-like" evidence="5">
    <location>
        <begin position="1131"/>
        <end position="1248"/>
    </location>
</feature>
<dbReference type="Proteomes" id="UP000594262">
    <property type="component" value="Unplaced"/>
</dbReference>
<evidence type="ECO:0000313" key="6">
    <source>
        <dbReference type="EnsemblMetazoa" id="CLYHEMP002116.1"/>
    </source>
</evidence>
<protein>
    <recommendedName>
        <fullName evidence="8">Trafficking protein particle complex subunit 8</fullName>
    </recommendedName>
</protein>
<dbReference type="InterPro" id="IPR058541">
    <property type="entry name" value="Ig_TPPC8_1st"/>
</dbReference>
<dbReference type="GO" id="GO:1990072">
    <property type="term" value="C:TRAPPIII protein complex"/>
    <property type="evidence" value="ECO:0007669"/>
    <property type="project" value="TreeGrafter"/>
</dbReference>
<dbReference type="Pfam" id="PF24544">
    <property type="entry name" value="Ig_TPPC8_2nd"/>
    <property type="match status" value="1"/>
</dbReference>
<accession>A0A7M5V1Y5</accession>
<evidence type="ECO:0008006" key="8">
    <source>
        <dbReference type="Google" id="ProtNLM"/>
    </source>
</evidence>
<feature type="domain" description="TPPC8 C-terminal Ig-like" evidence="2">
    <location>
        <begin position="1346"/>
        <end position="1443"/>
    </location>
</feature>
<dbReference type="Pfam" id="PF24545">
    <property type="entry name" value="Ig_TPPC8_1st"/>
    <property type="match status" value="1"/>
</dbReference>
<dbReference type="PANTHER" id="PTHR12975">
    <property type="entry name" value="TRANSPORT PROTEIN TRAPP"/>
    <property type="match status" value="1"/>
</dbReference>
<feature type="domain" description="TPPC8 second Ig-like" evidence="3">
    <location>
        <begin position="998"/>
        <end position="1126"/>
    </location>
</feature>
<feature type="compositionally biased region" description="Polar residues" evidence="1">
    <location>
        <begin position="352"/>
        <end position="363"/>
    </location>
</feature>
<dbReference type="InterPro" id="IPR058540">
    <property type="entry name" value="Ig_TPPC8_3rd"/>
</dbReference>
<dbReference type="EnsemblMetazoa" id="CLYHEMT002116.1">
    <property type="protein sequence ID" value="CLYHEMP002116.1"/>
    <property type="gene ID" value="CLYHEMG002116"/>
</dbReference>
<evidence type="ECO:0000259" key="2">
    <source>
        <dbReference type="Pfam" id="PF24542"/>
    </source>
</evidence>
<evidence type="ECO:0000256" key="1">
    <source>
        <dbReference type="SAM" id="MobiDB-lite"/>
    </source>
</evidence>
<evidence type="ECO:0000259" key="3">
    <source>
        <dbReference type="Pfam" id="PF24544"/>
    </source>
</evidence>
<keyword evidence="7" id="KW-1185">Reference proteome</keyword>
<dbReference type="InterPro" id="IPR058538">
    <property type="entry name" value="Ig_TPPC8_2nd"/>
</dbReference>
<feature type="compositionally biased region" description="Polar residues" evidence="1">
    <location>
        <begin position="309"/>
        <end position="322"/>
    </location>
</feature>
<name>A0A7M5V1Y5_9CNID</name>
<organism evidence="6 7">
    <name type="scientific">Clytia hemisphaerica</name>
    <dbReference type="NCBI Taxonomy" id="252671"/>
    <lineage>
        <taxon>Eukaryota</taxon>
        <taxon>Metazoa</taxon>
        <taxon>Cnidaria</taxon>
        <taxon>Hydrozoa</taxon>
        <taxon>Hydroidolina</taxon>
        <taxon>Leptothecata</taxon>
        <taxon>Obeliida</taxon>
        <taxon>Clytiidae</taxon>
        <taxon>Clytia</taxon>
    </lineage>
</organism>
<feature type="region of interest" description="Disordered" evidence="1">
    <location>
        <begin position="337"/>
        <end position="364"/>
    </location>
</feature>